<proteinExistence type="predicted"/>
<dbReference type="InterPro" id="IPR009091">
    <property type="entry name" value="RCC1/BLIP-II"/>
</dbReference>
<comment type="subcellular location">
    <subcellularLocation>
        <location evidence="1">Cell envelope</location>
    </subcellularLocation>
</comment>
<dbReference type="InterPro" id="IPR058923">
    <property type="entry name" value="RCC1-like_dom"/>
</dbReference>
<dbReference type="Gene3D" id="2.60.40.4270">
    <property type="entry name" value="Listeria-Bacteroides repeat domain"/>
    <property type="match status" value="3"/>
</dbReference>
<dbReference type="InterPro" id="IPR042229">
    <property type="entry name" value="Listeria/Bacterioides_rpt_sf"/>
</dbReference>
<accession>A0A449BF75</accession>
<sequence>MKIRKILGVISITVFLFFIVACNQNIQFTIYFDSNEGTTVSPITTDGKSTITIPNDPTKDGFEFGGWYWDNNTFNRPFTANSLLIAPISSNMTVYAKWKLIKVTPTTYEVRFVSNGGTYVSPMEVIDNTLMTYPQCSRTGYTLEGWYTSNDNGVTFDSKWNFFSDRIGTDMTLYAKWIINSYTISFNSNLGSSVTQITKDFNTSVSQPVDPIREGYMFGGWYRDAEFTQSFTFETMPAQNITLYAKWVPNLYEVTYHTVYEGSLYQISMSDDELIVKTELGSNFGVILTNQGRVFTWGKNTSGELGIGSTRDTYVTDITARFELEESDYIIDVSVGSFHVLALSNLGNIYVWGSNSYGNLGDGTTTSSKIPLNISSQFNLNSDTRIISIYTGLGSSAALTSDHQLWVWGRNDSGQLGIGTTNNQLTPMNITDSIQLNNDEYINQVSLGWNHSGLVTSQSRVWMWGDNSSGQLGNETKLDSLIPIEVTDYFVLDEGDTIEKIFLGKNTSSAITLTHEVFTWGSTHQIKLGLTFQEYYGIYSILKPHRVTQNFNFDEGEYAETISMGYEHTLVLSNLGRVYGMGNDTWGSLGGSNSYLPKNISKLLGFDDLNIIMIESNWYSSVMVSAEGNIYLLGSYYDHLGTGYDYIGAKSTKTLYMFNQVIEVKTKLVYYGELIDLSYLNLEGYTFDGWYTSNSYNLFISYSEMPSRNIIIYGIYKTN</sequence>
<dbReference type="Pfam" id="PF13540">
    <property type="entry name" value="RCC1_2"/>
    <property type="match status" value="1"/>
</dbReference>
<dbReference type="InterPro" id="IPR000408">
    <property type="entry name" value="Reg_chr_condens"/>
</dbReference>
<keyword evidence="6" id="KW-1185">Reference proteome</keyword>
<reference evidence="5 6" key="1">
    <citation type="submission" date="2019-01" db="EMBL/GenBank/DDBJ databases">
        <authorList>
            <consortium name="Pathogen Informatics"/>
        </authorList>
    </citation>
    <scope>NUCLEOTIDE SEQUENCE [LARGE SCALE GENOMIC DNA]</scope>
    <source>
        <strain evidence="5 6">NCTC10138</strain>
    </source>
</reference>
<evidence type="ECO:0000256" key="1">
    <source>
        <dbReference type="ARBA" id="ARBA00004196"/>
    </source>
</evidence>
<dbReference type="AlphaFoldDB" id="A0A449BF75"/>
<dbReference type="InterPro" id="IPR051553">
    <property type="entry name" value="Ran_GTPase-activating"/>
</dbReference>
<dbReference type="PROSITE" id="PS50012">
    <property type="entry name" value="RCC1_3"/>
    <property type="match status" value="5"/>
</dbReference>
<evidence type="ECO:0000313" key="5">
    <source>
        <dbReference type="EMBL" id="VEU81099.1"/>
    </source>
</evidence>
<dbReference type="Pfam" id="PF09479">
    <property type="entry name" value="Flg_new"/>
    <property type="match status" value="4"/>
</dbReference>
<dbReference type="STRING" id="1278311.GCA_000428705_01600"/>
<dbReference type="OrthoDB" id="384575at2"/>
<dbReference type="Gene3D" id="2.130.10.30">
    <property type="entry name" value="Regulator of chromosome condensation 1/beta-lactamase-inhibitor protein II"/>
    <property type="match status" value="2"/>
</dbReference>
<feature type="domain" description="RCC1-like" evidence="4">
    <location>
        <begin position="328"/>
        <end position="643"/>
    </location>
</feature>
<evidence type="ECO:0000259" key="4">
    <source>
        <dbReference type="Pfam" id="PF25390"/>
    </source>
</evidence>
<dbReference type="PROSITE" id="PS51257">
    <property type="entry name" value="PROKAR_LIPOPROTEIN"/>
    <property type="match status" value="1"/>
</dbReference>
<dbReference type="PANTHER" id="PTHR45982:SF1">
    <property type="entry name" value="REGULATOR OF CHROMOSOME CONDENSATION"/>
    <property type="match status" value="1"/>
</dbReference>
<dbReference type="GO" id="GO:0030313">
    <property type="term" value="C:cell envelope"/>
    <property type="evidence" value="ECO:0007669"/>
    <property type="project" value="UniProtKB-SubCell"/>
</dbReference>
<protein>
    <submittedName>
        <fullName evidence="5">Internalin-A</fullName>
    </submittedName>
</protein>
<evidence type="ECO:0000256" key="2">
    <source>
        <dbReference type="ARBA" id="ARBA00022658"/>
    </source>
</evidence>
<evidence type="ECO:0000256" key="3">
    <source>
        <dbReference type="ARBA" id="ARBA00022737"/>
    </source>
</evidence>
<name>A0A449BF75_HAPAX</name>
<dbReference type="SUPFAM" id="SSF50985">
    <property type="entry name" value="RCC1/BLIP-II"/>
    <property type="match status" value="2"/>
</dbReference>
<evidence type="ECO:0000313" key="6">
    <source>
        <dbReference type="Proteomes" id="UP000289841"/>
    </source>
</evidence>
<dbReference type="Pfam" id="PF25390">
    <property type="entry name" value="WD40_RLD"/>
    <property type="match status" value="1"/>
</dbReference>
<keyword evidence="2" id="KW-0344">Guanine-nucleotide releasing factor</keyword>
<dbReference type="PANTHER" id="PTHR45982">
    <property type="entry name" value="REGULATOR OF CHROMOSOME CONDENSATION"/>
    <property type="match status" value="1"/>
</dbReference>
<dbReference type="RefSeq" id="WP_026391004.1">
    <property type="nucleotide sequence ID" value="NZ_LR215048.1"/>
</dbReference>
<dbReference type="Proteomes" id="UP000289841">
    <property type="component" value="Chromosome"/>
</dbReference>
<dbReference type="NCBIfam" id="TIGR02543">
    <property type="entry name" value="List_Bact_rpt"/>
    <property type="match status" value="3"/>
</dbReference>
<gene>
    <name evidence="5" type="primary">inlA_4</name>
    <name evidence="5" type="ORF">NCTC10138_01490</name>
</gene>
<dbReference type="PRINTS" id="PR00633">
    <property type="entry name" value="RCCNDNSATION"/>
</dbReference>
<keyword evidence="3" id="KW-0677">Repeat</keyword>
<dbReference type="KEGG" id="aaxa:NCTC10138_01490"/>
<dbReference type="InterPro" id="IPR013378">
    <property type="entry name" value="InlB-like_B-rpt"/>
</dbReference>
<dbReference type="EMBL" id="LR215048">
    <property type="protein sequence ID" value="VEU81099.1"/>
    <property type="molecule type" value="Genomic_DNA"/>
</dbReference>
<dbReference type="GO" id="GO:0005085">
    <property type="term" value="F:guanyl-nucleotide exchange factor activity"/>
    <property type="evidence" value="ECO:0007669"/>
    <property type="project" value="TreeGrafter"/>
</dbReference>
<organism evidence="5 6">
    <name type="scientific">Haploplasma axanthum</name>
    <name type="common">Acholeplasma axanthum</name>
    <dbReference type="NCBI Taxonomy" id="29552"/>
    <lineage>
        <taxon>Bacteria</taxon>
        <taxon>Bacillati</taxon>
        <taxon>Mycoplasmatota</taxon>
        <taxon>Mollicutes</taxon>
        <taxon>Acholeplasmatales</taxon>
        <taxon>Acholeplasmataceae</taxon>
        <taxon>Haploplasma</taxon>
    </lineage>
</organism>
<dbReference type="GO" id="GO:0005737">
    <property type="term" value="C:cytoplasm"/>
    <property type="evidence" value="ECO:0007669"/>
    <property type="project" value="TreeGrafter"/>
</dbReference>